<dbReference type="AlphaFoldDB" id="A0A097QVT1"/>
<comment type="similarity">
    <text evidence="1">Belongs to the RutC family.</text>
</comment>
<dbReference type="SUPFAM" id="SSF55298">
    <property type="entry name" value="YjgF-like"/>
    <property type="match status" value="1"/>
</dbReference>
<dbReference type="Gene3D" id="3.30.1330.40">
    <property type="entry name" value="RutC-like"/>
    <property type="match status" value="1"/>
</dbReference>
<dbReference type="KEGG" id="teu:TEU_09675"/>
<gene>
    <name evidence="2" type="ORF">TEU_09675</name>
</gene>
<dbReference type="PROSITE" id="PS01094">
    <property type="entry name" value="UPF0076"/>
    <property type="match status" value="1"/>
</dbReference>
<protein>
    <submittedName>
        <fullName evidence="2">Deaminase</fullName>
    </submittedName>
</protein>
<evidence type="ECO:0000313" key="2">
    <source>
        <dbReference type="EMBL" id="AIU70578.1"/>
    </source>
</evidence>
<reference evidence="2 3" key="1">
    <citation type="journal article" date="2015" name="Int. J. Syst. Evol. Microbiol.">
        <title>Thermococcus eurythermalis sp. nov., a conditional piezophilic hyperthermophilic archaeon with a wide temperature range isolated from an oil-immersed chimney in the Guaymas Basin.</title>
        <authorList>
            <person name="Zhao W."/>
            <person name="Zeng X."/>
            <person name="Xiao X."/>
        </authorList>
    </citation>
    <scope>NUCLEOTIDE SEQUENCE [LARGE SCALE GENOMIC DNA]</scope>
    <source>
        <strain evidence="2 3">A501</strain>
    </source>
</reference>
<dbReference type="GeneID" id="25153700"/>
<dbReference type="PANTHER" id="PTHR11803:SF39">
    <property type="entry name" value="2-IMINOBUTANOATE_2-IMINOPROPANOATE DEAMINASE"/>
    <property type="match status" value="1"/>
</dbReference>
<dbReference type="InterPro" id="IPR019897">
    <property type="entry name" value="RidA_CS"/>
</dbReference>
<dbReference type="PANTHER" id="PTHR11803">
    <property type="entry name" value="2-IMINOBUTANOATE/2-IMINOPROPANOATE DEAMINASE RIDA"/>
    <property type="match status" value="1"/>
</dbReference>
<dbReference type="RefSeq" id="WP_050003544.1">
    <property type="nucleotide sequence ID" value="NZ_CP008887.1"/>
</dbReference>
<dbReference type="InterPro" id="IPR006056">
    <property type="entry name" value="RidA"/>
</dbReference>
<dbReference type="OrthoDB" id="371655at2157"/>
<organism evidence="2 3">
    <name type="scientific">Thermococcus eurythermalis</name>
    <dbReference type="NCBI Taxonomy" id="1505907"/>
    <lineage>
        <taxon>Archaea</taxon>
        <taxon>Methanobacteriati</taxon>
        <taxon>Methanobacteriota</taxon>
        <taxon>Thermococci</taxon>
        <taxon>Thermococcales</taxon>
        <taxon>Thermococcaceae</taxon>
        <taxon>Thermococcus</taxon>
    </lineage>
</organism>
<name>A0A097QVT1_9EURY</name>
<dbReference type="GO" id="GO:0005829">
    <property type="term" value="C:cytosol"/>
    <property type="evidence" value="ECO:0007669"/>
    <property type="project" value="TreeGrafter"/>
</dbReference>
<dbReference type="EMBL" id="CP008887">
    <property type="protein sequence ID" value="AIU70578.1"/>
    <property type="molecule type" value="Genomic_DNA"/>
</dbReference>
<dbReference type="FunFam" id="3.30.1330.40:FF:000001">
    <property type="entry name" value="L-PSP family endoribonuclease"/>
    <property type="match status" value="1"/>
</dbReference>
<dbReference type="CDD" id="cd00448">
    <property type="entry name" value="YjgF_YER057c_UK114_family"/>
    <property type="match status" value="1"/>
</dbReference>
<dbReference type="InterPro" id="IPR006175">
    <property type="entry name" value="YjgF/YER057c/UK114"/>
</dbReference>
<dbReference type="NCBIfam" id="TIGR00004">
    <property type="entry name" value="Rid family detoxifying hydrolase"/>
    <property type="match status" value="1"/>
</dbReference>
<keyword evidence="3" id="KW-1185">Reference proteome</keyword>
<dbReference type="HOGENOM" id="CLU_100715_7_3_2"/>
<dbReference type="STRING" id="1505907.TEU_09675"/>
<accession>A0A097QVT1</accession>
<proteinExistence type="inferred from homology"/>
<evidence type="ECO:0000256" key="1">
    <source>
        <dbReference type="ARBA" id="ARBA00010552"/>
    </source>
</evidence>
<dbReference type="InterPro" id="IPR035959">
    <property type="entry name" value="RutC-like_sf"/>
</dbReference>
<dbReference type="GO" id="GO:0019239">
    <property type="term" value="F:deaminase activity"/>
    <property type="evidence" value="ECO:0007669"/>
    <property type="project" value="TreeGrafter"/>
</dbReference>
<dbReference type="Proteomes" id="UP000029980">
    <property type="component" value="Chromosome"/>
</dbReference>
<dbReference type="Pfam" id="PF01042">
    <property type="entry name" value="Ribonuc_L-PSP"/>
    <property type="match status" value="1"/>
</dbReference>
<sequence>MEKKAVYTEKAPKPIGPYSQAVLVEGGKLLFVSGQIPVDPSTGEVVGDTIEEQAERAIRNMLAIVEAAGGSAENVVKVTAFLRDINDYPKFNEVYEKFFSDSKPARAVVEVSNLPKSVRIEIECIAVL</sequence>
<evidence type="ECO:0000313" key="3">
    <source>
        <dbReference type="Proteomes" id="UP000029980"/>
    </source>
</evidence>